<dbReference type="Pfam" id="PF00196">
    <property type="entry name" value="GerE"/>
    <property type="match status" value="1"/>
</dbReference>
<keyword evidence="6" id="KW-1185">Reference proteome</keyword>
<dbReference type="PROSITE" id="PS00622">
    <property type="entry name" value="HTH_LUXR_1"/>
    <property type="match status" value="1"/>
</dbReference>
<dbReference type="OrthoDB" id="9815744at2"/>
<dbReference type="Gene3D" id="1.10.10.10">
    <property type="entry name" value="Winged helix-like DNA-binding domain superfamily/Winged helix DNA-binding domain"/>
    <property type="match status" value="1"/>
</dbReference>
<keyword evidence="3" id="KW-0804">Transcription</keyword>
<dbReference type="SMART" id="SM00421">
    <property type="entry name" value="HTH_LUXR"/>
    <property type="match status" value="1"/>
</dbReference>
<reference evidence="6" key="1">
    <citation type="submission" date="2016-10" db="EMBL/GenBank/DDBJ databases">
        <authorList>
            <person name="Varghese N."/>
            <person name="Submissions S."/>
        </authorList>
    </citation>
    <scope>NUCLEOTIDE SEQUENCE [LARGE SCALE GENOMIC DNA]</scope>
    <source>
        <strain evidence="6">DSM 22127</strain>
    </source>
</reference>
<gene>
    <name evidence="5" type="ORF">SAMN04488570_0164</name>
</gene>
<keyword evidence="1" id="KW-0805">Transcription regulation</keyword>
<evidence type="ECO:0000259" key="4">
    <source>
        <dbReference type="PROSITE" id="PS50043"/>
    </source>
</evidence>
<protein>
    <submittedName>
        <fullName evidence="5">Regulatory protein, luxR family</fullName>
    </submittedName>
</protein>
<dbReference type="SUPFAM" id="SSF55781">
    <property type="entry name" value="GAF domain-like"/>
    <property type="match status" value="1"/>
</dbReference>
<organism evidence="5 6">
    <name type="scientific">Nocardioides scoriae</name>
    <dbReference type="NCBI Taxonomy" id="642780"/>
    <lineage>
        <taxon>Bacteria</taxon>
        <taxon>Bacillati</taxon>
        <taxon>Actinomycetota</taxon>
        <taxon>Actinomycetes</taxon>
        <taxon>Propionibacteriales</taxon>
        <taxon>Nocardioidaceae</taxon>
        <taxon>Nocardioides</taxon>
    </lineage>
</organism>
<accession>A0A1H1LD80</accession>
<dbReference type="Gene3D" id="3.30.450.40">
    <property type="match status" value="1"/>
</dbReference>
<dbReference type="STRING" id="642780.SAMN04488570_0164"/>
<dbReference type="EMBL" id="LT629757">
    <property type="protein sequence ID" value="SDR72463.1"/>
    <property type="molecule type" value="Genomic_DNA"/>
</dbReference>
<keyword evidence="2" id="KW-0238">DNA-binding</keyword>
<dbReference type="PRINTS" id="PR00038">
    <property type="entry name" value="HTHLUXR"/>
</dbReference>
<evidence type="ECO:0000313" key="6">
    <source>
        <dbReference type="Proteomes" id="UP000198859"/>
    </source>
</evidence>
<evidence type="ECO:0000256" key="1">
    <source>
        <dbReference type="ARBA" id="ARBA00023015"/>
    </source>
</evidence>
<dbReference type="InterPro" id="IPR000792">
    <property type="entry name" value="Tscrpt_reg_LuxR_C"/>
</dbReference>
<dbReference type="PROSITE" id="PS50043">
    <property type="entry name" value="HTH_LUXR_2"/>
    <property type="match status" value="1"/>
</dbReference>
<name>A0A1H1LD80_9ACTN</name>
<dbReference type="InterPro" id="IPR029016">
    <property type="entry name" value="GAF-like_dom_sf"/>
</dbReference>
<dbReference type="InterPro" id="IPR036388">
    <property type="entry name" value="WH-like_DNA-bd_sf"/>
</dbReference>
<sequence length="350" mass="37592">MPVTRWVSLEDRLRACLDGEALELPTLAGEVYAAVARHVPYDFACLATTDPASGVVTWASKTRDLGIGDEEFAAAEYGSATDINKFEDIARRQPPVGAIHLDTGGHPELSYRHREFMQRRFGFTDELRAAFVSRGACWGALGLARAAGDPPYTQDDLDQVATICDLVAGAIQRSLFRHGTAADPVPVPSGPSVLIVDPTNRLTQATPAARAAIQDLGGFDHGSLPASVLAVIATTRLRGEPFQSRTQLEDGRWLTLCAAPLAGSTGGSADIVVTLERTPRSVLSRLALTAHGLTSREEDVALLVLQGVDTRGIAQSLHMSPHTVQDHLKAIFTKLRVGSRREMTARLTLD</sequence>
<evidence type="ECO:0000256" key="2">
    <source>
        <dbReference type="ARBA" id="ARBA00023125"/>
    </source>
</evidence>
<feature type="domain" description="HTH luxR-type" evidence="4">
    <location>
        <begin position="286"/>
        <end position="350"/>
    </location>
</feature>
<dbReference type="Proteomes" id="UP000198859">
    <property type="component" value="Chromosome I"/>
</dbReference>
<dbReference type="InterPro" id="IPR016032">
    <property type="entry name" value="Sig_transdc_resp-reg_C-effctor"/>
</dbReference>
<dbReference type="PANTHER" id="PTHR44688:SF16">
    <property type="entry name" value="DNA-BINDING TRANSCRIPTIONAL ACTIVATOR DEVR_DOSR"/>
    <property type="match status" value="1"/>
</dbReference>
<dbReference type="SUPFAM" id="SSF46894">
    <property type="entry name" value="C-terminal effector domain of the bipartite response regulators"/>
    <property type="match status" value="1"/>
</dbReference>
<dbReference type="GO" id="GO:0006355">
    <property type="term" value="P:regulation of DNA-templated transcription"/>
    <property type="evidence" value="ECO:0007669"/>
    <property type="project" value="InterPro"/>
</dbReference>
<dbReference type="GO" id="GO:0003677">
    <property type="term" value="F:DNA binding"/>
    <property type="evidence" value="ECO:0007669"/>
    <property type="project" value="UniProtKB-KW"/>
</dbReference>
<evidence type="ECO:0000256" key="3">
    <source>
        <dbReference type="ARBA" id="ARBA00023163"/>
    </source>
</evidence>
<proteinExistence type="predicted"/>
<dbReference type="PANTHER" id="PTHR44688">
    <property type="entry name" value="DNA-BINDING TRANSCRIPTIONAL ACTIVATOR DEVR_DOSR"/>
    <property type="match status" value="1"/>
</dbReference>
<evidence type="ECO:0000313" key="5">
    <source>
        <dbReference type="EMBL" id="SDR72463.1"/>
    </source>
</evidence>
<dbReference type="CDD" id="cd06170">
    <property type="entry name" value="LuxR_C_like"/>
    <property type="match status" value="1"/>
</dbReference>
<dbReference type="AlphaFoldDB" id="A0A1H1LD80"/>